<feature type="compositionally biased region" description="Polar residues" evidence="2">
    <location>
        <begin position="346"/>
        <end position="356"/>
    </location>
</feature>
<feature type="compositionally biased region" description="Basic and acidic residues" evidence="2">
    <location>
        <begin position="369"/>
        <end position="381"/>
    </location>
</feature>
<name>A0A5B9MQG5_9BACT</name>
<evidence type="ECO:0000256" key="1">
    <source>
        <dbReference type="SAM" id="Coils"/>
    </source>
</evidence>
<feature type="region of interest" description="Disordered" evidence="2">
    <location>
        <begin position="304"/>
        <end position="400"/>
    </location>
</feature>
<dbReference type="AlphaFoldDB" id="A0A5B9MQG5"/>
<protein>
    <recommendedName>
        <fullName evidence="6">IncA protein</fullName>
    </recommendedName>
</protein>
<accession>A0A5B9MQG5</accession>
<feature type="transmembrane region" description="Helical" evidence="3">
    <location>
        <begin position="12"/>
        <end position="35"/>
    </location>
</feature>
<feature type="region of interest" description="Disordered" evidence="2">
    <location>
        <begin position="665"/>
        <end position="687"/>
    </location>
</feature>
<dbReference type="KEGG" id="smam:Mal15_61480"/>
<feature type="compositionally biased region" description="Gly residues" evidence="2">
    <location>
        <begin position="322"/>
        <end position="336"/>
    </location>
</feature>
<evidence type="ECO:0008006" key="6">
    <source>
        <dbReference type="Google" id="ProtNLM"/>
    </source>
</evidence>
<evidence type="ECO:0000313" key="5">
    <source>
        <dbReference type="Proteomes" id="UP000321353"/>
    </source>
</evidence>
<sequence>MSGRRRQTLSPTLFPFLAVLVCTLGTLILLLALVAQNTSDAAQQIAETAAEPPPHDPGQLTVGDVELLVEEEEFRLGELVSFRDAQTGDLEDRRDQLAHVEDHMRRIRERLKQISQAMEQAMSQDPMPAATAAEVKDLKEQLVKEQLVVKKLREEIETAKPRFVIVPHQGPNGTDRRPIYLECTAKGVTIWPEGVTITRNQLEQSSSTANPLDDALRAARYHAMQQYGDTIPPYPMLLVRPGGVDSYYAARAAMMDWDDQFGYELVPADVNLAYPNSDPVMRQRMEYAINQALDRMTKQSIVRSIRGSGSRHPEGRYHDGPVGNGGNFQRGTGAGGSVAATEGQMPPSSADESPSPTKVPRLSVSQMDRQGRQSGYRDHRMFPTRTYGGGGSGNPTPLTPEAAKQRLERQLQESASLLAESEANDNQLNQAATTAVGQIAGASDADGSHRDTAGMQLPSSGDEQSASAVLAQGNADSGGRQRVIGKASRQTQDNPGGIGPLAGASVGMQAMNQPKVSERMKANVPTDGQSDAENQNPASSPSNSSQNPRRMVQRRGADWALPSSVALGRGNEIVRSVRLEIYPDRFVLLPDAVSRRGETFAVGPDGVNQATLELATSVRDRIERWGAAAPGARWSPQLKVDVMPGAEQQYEQWSRLMIGSGLPIQRVGGDQGDGYRHAETNPQGDFK</sequence>
<keyword evidence="3" id="KW-0472">Membrane</keyword>
<dbReference type="RefSeq" id="WP_147871053.1">
    <property type="nucleotide sequence ID" value="NZ_CP036264.1"/>
</dbReference>
<organism evidence="4 5">
    <name type="scientific">Stieleria maiorica</name>
    <dbReference type="NCBI Taxonomy" id="2795974"/>
    <lineage>
        <taxon>Bacteria</taxon>
        <taxon>Pseudomonadati</taxon>
        <taxon>Planctomycetota</taxon>
        <taxon>Planctomycetia</taxon>
        <taxon>Pirellulales</taxon>
        <taxon>Pirellulaceae</taxon>
        <taxon>Stieleria</taxon>
    </lineage>
</organism>
<evidence type="ECO:0000313" key="4">
    <source>
        <dbReference type="EMBL" id="QEG02065.1"/>
    </source>
</evidence>
<keyword evidence="3" id="KW-1133">Transmembrane helix</keyword>
<feature type="region of interest" description="Disordered" evidence="2">
    <location>
        <begin position="440"/>
        <end position="504"/>
    </location>
</feature>
<gene>
    <name evidence="4" type="ORF">Mal15_61480</name>
</gene>
<feature type="region of interest" description="Disordered" evidence="2">
    <location>
        <begin position="522"/>
        <end position="554"/>
    </location>
</feature>
<feature type="compositionally biased region" description="Low complexity" evidence="2">
    <location>
        <begin position="534"/>
        <end position="548"/>
    </location>
</feature>
<dbReference type="Proteomes" id="UP000321353">
    <property type="component" value="Chromosome"/>
</dbReference>
<keyword evidence="5" id="KW-1185">Reference proteome</keyword>
<feature type="coiled-coil region" evidence="1">
    <location>
        <begin position="90"/>
        <end position="155"/>
    </location>
</feature>
<evidence type="ECO:0000256" key="3">
    <source>
        <dbReference type="SAM" id="Phobius"/>
    </source>
</evidence>
<reference evidence="4 5" key="1">
    <citation type="submission" date="2019-02" db="EMBL/GenBank/DDBJ databases">
        <title>Planctomycetal bacteria perform biofilm scaping via a novel small molecule.</title>
        <authorList>
            <person name="Jeske O."/>
            <person name="Boedeker C."/>
            <person name="Wiegand S."/>
            <person name="Breitling P."/>
            <person name="Kallscheuer N."/>
            <person name="Jogler M."/>
            <person name="Rohde M."/>
            <person name="Petersen J."/>
            <person name="Medema M.H."/>
            <person name="Surup F."/>
            <person name="Jogler C."/>
        </authorList>
    </citation>
    <scope>NUCLEOTIDE SEQUENCE [LARGE SCALE GENOMIC DNA]</scope>
    <source>
        <strain evidence="4 5">Mal15</strain>
    </source>
</reference>
<evidence type="ECO:0000256" key="2">
    <source>
        <dbReference type="SAM" id="MobiDB-lite"/>
    </source>
</evidence>
<keyword evidence="1" id="KW-0175">Coiled coil</keyword>
<keyword evidence="3" id="KW-0812">Transmembrane</keyword>
<dbReference type="EMBL" id="CP036264">
    <property type="protein sequence ID" value="QEG02065.1"/>
    <property type="molecule type" value="Genomic_DNA"/>
</dbReference>
<proteinExistence type="predicted"/>
<feature type="compositionally biased region" description="Polar residues" evidence="2">
    <location>
        <begin position="457"/>
        <end position="467"/>
    </location>
</feature>